<evidence type="ECO:0000256" key="4">
    <source>
        <dbReference type="ARBA" id="ARBA00023242"/>
    </source>
</evidence>
<organism evidence="8 9">
    <name type="scientific">Chrysochromulina tobinii</name>
    <dbReference type="NCBI Taxonomy" id="1460289"/>
    <lineage>
        <taxon>Eukaryota</taxon>
        <taxon>Haptista</taxon>
        <taxon>Haptophyta</taxon>
        <taxon>Prymnesiophyceae</taxon>
        <taxon>Prymnesiales</taxon>
        <taxon>Chrysochromulinaceae</taxon>
        <taxon>Chrysochromulina</taxon>
    </lineage>
</organism>
<dbReference type="GO" id="GO:0005525">
    <property type="term" value="F:GTP binding"/>
    <property type="evidence" value="ECO:0007669"/>
    <property type="project" value="UniProtKB-KW"/>
</dbReference>
<evidence type="ECO:0000256" key="5">
    <source>
        <dbReference type="RuleBase" id="RU364023"/>
    </source>
</evidence>
<keyword evidence="2 5" id="KW-0547">Nucleotide-binding</keyword>
<dbReference type="SUPFAM" id="SSF52540">
    <property type="entry name" value="P-loop containing nucleoside triphosphate hydrolases"/>
    <property type="match status" value="1"/>
</dbReference>
<proteinExistence type="inferred from homology"/>
<feature type="domain" description="CP-type G" evidence="7">
    <location>
        <begin position="239"/>
        <end position="400"/>
    </location>
</feature>
<dbReference type="EMBL" id="JWZX01001945">
    <property type="protein sequence ID" value="KOO31735.1"/>
    <property type="molecule type" value="Genomic_DNA"/>
</dbReference>
<reference evidence="9" key="1">
    <citation type="journal article" date="2015" name="PLoS Genet.">
        <title>Genome Sequence and Transcriptome Analyses of Chrysochromulina tobin: Metabolic Tools for Enhanced Algal Fitness in the Prominent Order Prymnesiales (Haptophyceae).</title>
        <authorList>
            <person name="Hovde B.T."/>
            <person name="Deodato C.R."/>
            <person name="Hunsperger H.M."/>
            <person name="Ryken S.A."/>
            <person name="Yost W."/>
            <person name="Jha R.K."/>
            <person name="Patterson J."/>
            <person name="Monnat R.J. Jr."/>
            <person name="Barlow S.B."/>
            <person name="Starkenburg S.R."/>
            <person name="Cattolico R.A."/>
        </authorList>
    </citation>
    <scope>NUCLEOTIDE SEQUENCE</scope>
    <source>
        <strain evidence="9">CCMP291</strain>
    </source>
</reference>
<comment type="subcellular location">
    <subcellularLocation>
        <location evidence="1 5">Nucleus</location>
        <location evidence="1 5">Nucleolus</location>
    </subcellularLocation>
</comment>
<dbReference type="InterPro" id="IPR027417">
    <property type="entry name" value="P-loop_NTPase"/>
</dbReference>
<accession>A0A0M0JYU8</accession>
<keyword evidence="9" id="KW-1185">Reference proteome</keyword>
<dbReference type="AlphaFoldDB" id="A0A0M0JYU8"/>
<feature type="compositionally biased region" description="Low complexity" evidence="6">
    <location>
        <begin position="169"/>
        <end position="179"/>
    </location>
</feature>
<comment type="similarity">
    <text evidence="5">Belongs to the TRAFAC class YlqF/YawG GTPase family. NOG2 subfamily.</text>
</comment>
<keyword evidence="3 5" id="KW-0342">GTP-binding</keyword>
<evidence type="ECO:0000256" key="3">
    <source>
        <dbReference type="ARBA" id="ARBA00023134"/>
    </source>
</evidence>
<dbReference type="OrthoDB" id="444945at2759"/>
<gene>
    <name evidence="8" type="ORF">Ctob_005812</name>
</gene>
<protein>
    <recommendedName>
        <fullName evidence="5">Nucleolar GTP-binding protein 2</fullName>
    </recommendedName>
</protein>
<dbReference type="CDD" id="cd01858">
    <property type="entry name" value="NGP_1"/>
    <property type="match status" value="1"/>
</dbReference>
<dbReference type="Gene3D" id="3.40.50.300">
    <property type="entry name" value="P-loop containing nucleotide triphosphate hydrolases"/>
    <property type="match status" value="1"/>
</dbReference>
<dbReference type="Gene3D" id="1.10.1580.10">
    <property type="match status" value="1"/>
</dbReference>
<keyword evidence="4 5" id="KW-0539">Nucleus</keyword>
<evidence type="ECO:0000256" key="2">
    <source>
        <dbReference type="ARBA" id="ARBA00022741"/>
    </source>
</evidence>
<evidence type="ECO:0000313" key="8">
    <source>
        <dbReference type="EMBL" id="KOO31735.1"/>
    </source>
</evidence>
<dbReference type="PRINTS" id="PR00326">
    <property type="entry name" value="GTP1OBG"/>
</dbReference>
<dbReference type="InterPro" id="IPR012971">
    <property type="entry name" value="NOG2_N_dom"/>
</dbReference>
<evidence type="ECO:0000259" key="7">
    <source>
        <dbReference type="PROSITE" id="PS51721"/>
    </source>
</evidence>
<dbReference type="InterPro" id="IPR006073">
    <property type="entry name" value="GTP-bd"/>
</dbReference>
<dbReference type="InterPro" id="IPR024929">
    <property type="entry name" value="GNL2_CP_dom"/>
</dbReference>
<comment type="function">
    <text evidence="5">GTPase that associates with pre-60S ribosomal subunits in the nucleolus and is required for their nuclear export and maturation.</text>
</comment>
<dbReference type="Pfam" id="PF08153">
    <property type="entry name" value="NGP1NT"/>
    <property type="match status" value="1"/>
</dbReference>
<dbReference type="Proteomes" id="UP000037460">
    <property type="component" value="Unassembled WGS sequence"/>
</dbReference>
<dbReference type="Pfam" id="PF01926">
    <property type="entry name" value="MMR_HSR1"/>
    <property type="match status" value="1"/>
</dbReference>
<feature type="region of interest" description="Disordered" evidence="6">
    <location>
        <begin position="163"/>
        <end position="191"/>
    </location>
</feature>
<evidence type="ECO:0000256" key="6">
    <source>
        <dbReference type="SAM" id="MobiDB-lite"/>
    </source>
</evidence>
<dbReference type="FunFam" id="3.40.50.300:FF:000559">
    <property type="entry name" value="Nuclear/nucleolar GTPase 2"/>
    <property type="match status" value="1"/>
</dbReference>
<dbReference type="InterPro" id="IPR023179">
    <property type="entry name" value="GTP-bd_ortho_bundle_sf"/>
</dbReference>
<sequence length="548" mass="59421">MPKSFRGTAGKKNGAVHSGAASDNPNRTISAKAKASGSAVRTKQTINRLNMYRSKVKRNKDGKIVKGGLAVGETVRQMKAARVQPDRRWFGNTRVIGQTELTEFRESMAKTQADPYAVLIKRNKLPMGLLADGNAKRGRVDLLRVESFASVFGSKSQRKRPKLSSFGMAAASSSAPDAGSGAGASGGAEEPDEWTDMLAHVASSQRAYDVAGDSNIEREVEQLGPRNYIFDAGQSRRIRAELFKVIDSSDVVVEVLDARDPLGTRAPHAEAFIRKEANHKHLVFLLNKCDLVPTRVTAAWLKHLSKEAPTLAFHASISNPFGKGSFINLLRQFAKLHADKKQISVGFIGYPNVGKSSVINTLKKKKVCKVAPIPGETKVWQYVTLMKSIYLVDCPGTVQPSGNSDEDAVLKGVVRIEQLRQAEDYIEPLMQRVRKEYLTRTYGIAEWESPIDFLEQYARKIGKLLKGSEPDTNAAAKLVLHDFQREPASKPTGGKAKGKAAVALSKVVAVAKSALKAVVPKAAAPKAAAPKAAAPKAAVSWEDVFDAV</sequence>
<comment type="caution">
    <text evidence="8">The sequence shown here is derived from an EMBL/GenBank/DDBJ whole genome shotgun (WGS) entry which is preliminary data.</text>
</comment>
<dbReference type="PROSITE" id="PS51721">
    <property type="entry name" value="G_CP"/>
    <property type="match status" value="1"/>
</dbReference>
<evidence type="ECO:0000256" key="1">
    <source>
        <dbReference type="ARBA" id="ARBA00004604"/>
    </source>
</evidence>
<dbReference type="InterPro" id="IPR050755">
    <property type="entry name" value="TRAFAC_YlqF/YawG_RiboMat"/>
</dbReference>
<evidence type="ECO:0000313" key="9">
    <source>
        <dbReference type="Proteomes" id="UP000037460"/>
    </source>
</evidence>
<dbReference type="PANTHER" id="PTHR11089">
    <property type="entry name" value="GTP-BINDING PROTEIN-RELATED"/>
    <property type="match status" value="1"/>
</dbReference>
<dbReference type="PANTHER" id="PTHR11089:SF9">
    <property type="entry name" value="NUCLEOLAR GTP-BINDING PROTEIN 2"/>
    <property type="match status" value="1"/>
</dbReference>
<name>A0A0M0JYU8_9EUKA</name>
<dbReference type="InterPro" id="IPR030378">
    <property type="entry name" value="G_CP_dom"/>
</dbReference>
<feature type="region of interest" description="Disordered" evidence="6">
    <location>
        <begin position="1"/>
        <end position="40"/>
    </location>
</feature>
<dbReference type="GO" id="GO:0005730">
    <property type="term" value="C:nucleolus"/>
    <property type="evidence" value="ECO:0007669"/>
    <property type="project" value="UniProtKB-SubCell"/>
</dbReference>